<evidence type="ECO:0000256" key="2">
    <source>
        <dbReference type="SAM" id="Phobius"/>
    </source>
</evidence>
<dbReference type="EMBL" id="BLIO01000001">
    <property type="protein sequence ID" value="GFE13698.1"/>
    <property type="molecule type" value="Genomic_DNA"/>
</dbReference>
<comment type="caution">
    <text evidence="4">The sequence shown here is derived from an EMBL/GenBank/DDBJ whole genome shotgun (WGS) entry which is preliminary data.</text>
</comment>
<dbReference type="InterPro" id="IPR025645">
    <property type="entry name" value="DUF4349"/>
</dbReference>
<accession>A0A640SRP0</accession>
<evidence type="ECO:0000313" key="4">
    <source>
        <dbReference type="EMBL" id="GFE13698.1"/>
    </source>
</evidence>
<evidence type="ECO:0000256" key="1">
    <source>
        <dbReference type="SAM" id="MobiDB-lite"/>
    </source>
</evidence>
<dbReference type="RefSeq" id="WP_190143439.1">
    <property type="nucleotide sequence ID" value="NZ_BLIO01000001.1"/>
</dbReference>
<organism evidence="4 5">
    <name type="scientific">Streptomyces glebosus</name>
    <dbReference type="NCBI Taxonomy" id="249580"/>
    <lineage>
        <taxon>Bacteria</taxon>
        <taxon>Bacillati</taxon>
        <taxon>Actinomycetota</taxon>
        <taxon>Actinomycetes</taxon>
        <taxon>Kitasatosporales</taxon>
        <taxon>Streptomycetaceae</taxon>
        <taxon>Streptomyces</taxon>
    </lineage>
</organism>
<name>A0A640SRP0_9ACTN</name>
<keyword evidence="2" id="KW-1133">Transmembrane helix</keyword>
<keyword evidence="5" id="KW-1185">Reference proteome</keyword>
<dbReference type="AlphaFoldDB" id="A0A640SRP0"/>
<proteinExistence type="predicted"/>
<keyword evidence="2" id="KW-0812">Transmembrane</keyword>
<feature type="domain" description="DUF4349" evidence="3">
    <location>
        <begin position="3"/>
        <end position="42"/>
    </location>
</feature>
<feature type="transmembrane region" description="Helical" evidence="2">
    <location>
        <begin position="20"/>
        <end position="45"/>
    </location>
</feature>
<dbReference type="Proteomes" id="UP000430079">
    <property type="component" value="Unassembled WGS sequence"/>
</dbReference>
<reference evidence="4 5" key="1">
    <citation type="submission" date="2019-12" db="EMBL/GenBank/DDBJ databases">
        <title>Whole genome shotgun sequence of Streptomyces hygroscopicus subsp. glebosus NBRC 13786.</title>
        <authorList>
            <person name="Ichikawa N."/>
            <person name="Kimura A."/>
            <person name="Kitahashi Y."/>
            <person name="Komaki H."/>
            <person name="Tamura T."/>
        </authorList>
    </citation>
    <scope>NUCLEOTIDE SEQUENCE [LARGE SCALE GENOMIC DNA]</scope>
    <source>
        <strain evidence="4 5">NBRC 13786</strain>
    </source>
</reference>
<dbReference type="Pfam" id="PF14257">
    <property type="entry name" value="DUF4349"/>
    <property type="match status" value="1"/>
</dbReference>
<feature type="compositionally biased region" description="Low complexity" evidence="1">
    <location>
        <begin position="59"/>
        <end position="82"/>
    </location>
</feature>
<evidence type="ECO:0000259" key="3">
    <source>
        <dbReference type="Pfam" id="PF14257"/>
    </source>
</evidence>
<keyword evidence="2" id="KW-0472">Membrane</keyword>
<evidence type="ECO:0000313" key="5">
    <source>
        <dbReference type="Proteomes" id="UP000430079"/>
    </source>
</evidence>
<protein>
    <recommendedName>
        <fullName evidence="3">DUF4349 domain-containing protein</fullName>
    </recommendedName>
</protein>
<gene>
    <name evidence="4" type="ORF">Sgleb_17450</name>
</gene>
<sequence length="94" mass="9718">MSFGDALSGGWHAFLTAVRWVLVAVGAVLPFAVAAGLVYALWQLVRDRLPGARRRRRTAGGPAPQPADGPADTPGAAEPADASGTVAEGDREPR</sequence>
<feature type="region of interest" description="Disordered" evidence="1">
    <location>
        <begin position="53"/>
        <end position="94"/>
    </location>
</feature>